<evidence type="ECO:0000313" key="2">
    <source>
        <dbReference type="EMBL" id="DBA03622.1"/>
    </source>
</evidence>
<dbReference type="SMART" id="SM00312">
    <property type="entry name" value="PX"/>
    <property type="match status" value="1"/>
</dbReference>
<evidence type="ECO:0000313" key="3">
    <source>
        <dbReference type="Proteomes" id="UP001146120"/>
    </source>
</evidence>
<evidence type="ECO:0000259" key="1">
    <source>
        <dbReference type="PROSITE" id="PS50195"/>
    </source>
</evidence>
<dbReference type="Gene3D" id="3.30.1520.10">
    <property type="entry name" value="Phox-like domain"/>
    <property type="match status" value="1"/>
</dbReference>
<dbReference type="PROSITE" id="PS50195">
    <property type="entry name" value="PX"/>
    <property type="match status" value="1"/>
</dbReference>
<dbReference type="Pfam" id="PF00787">
    <property type="entry name" value="PX"/>
    <property type="match status" value="1"/>
</dbReference>
<dbReference type="InterPro" id="IPR036871">
    <property type="entry name" value="PX_dom_sf"/>
</dbReference>
<dbReference type="GO" id="GO:0035091">
    <property type="term" value="F:phosphatidylinositol binding"/>
    <property type="evidence" value="ECO:0007669"/>
    <property type="project" value="InterPro"/>
</dbReference>
<dbReference type="Proteomes" id="UP001146120">
    <property type="component" value="Unassembled WGS sequence"/>
</dbReference>
<proteinExistence type="predicted"/>
<gene>
    <name evidence="2" type="ORF">N0F65_006801</name>
</gene>
<protein>
    <recommendedName>
        <fullName evidence="1">PX domain-containing protein</fullName>
    </recommendedName>
</protein>
<feature type="domain" description="PX" evidence="1">
    <location>
        <begin position="29"/>
        <end position="166"/>
    </location>
</feature>
<keyword evidence="3" id="KW-1185">Reference proteome</keyword>
<organism evidence="2 3">
    <name type="scientific">Lagenidium giganteum</name>
    <dbReference type="NCBI Taxonomy" id="4803"/>
    <lineage>
        <taxon>Eukaryota</taxon>
        <taxon>Sar</taxon>
        <taxon>Stramenopiles</taxon>
        <taxon>Oomycota</taxon>
        <taxon>Peronosporomycetes</taxon>
        <taxon>Pythiales</taxon>
        <taxon>Pythiaceae</taxon>
    </lineage>
</organism>
<reference evidence="2" key="1">
    <citation type="submission" date="2022-11" db="EMBL/GenBank/DDBJ databases">
        <authorList>
            <person name="Morgan W.R."/>
            <person name="Tartar A."/>
        </authorList>
    </citation>
    <scope>NUCLEOTIDE SEQUENCE</scope>
    <source>
        <strain evidence="2">ARSEF 373</strain>
    </source>
</reference>
<dbReference type="SUPFAM" id="SSF64268">
    <property type="entry name" value="PX domain"/>
    <property type="match status" value="1"/>
</dbReference>
<sequence length="315" mass="35671">MIDEDAISVSITASKEMESAVPAMPDGNGKSSATSAAVATTSSSKNKVTVYTVFVRNVHTGGKCVVKRRYSDFFKLRKQLIEFVSWGHCGHCNRYFMDISGYPFPRRRLLRSSRPTVVKERMDSLGLFLRHLLLRIMTKSFSECLHAKRSIEDCILKSFLEVDSVESIFPTTPSKTLPLMNMGEEKRLHSAKVSSIRSKSLGYAVEAIDKQRMYEDLKRARSDRNVSTDTCGSCMQKWTNCYCNEEDDHIYPVAGLAQLRLSEAEDYDLPPMERRNSCSSDDSDASQCSRCEREWDRCFCCQQVSPTASSNYSHC</sequence>
<comment type="caution">
    <text evidence="2">The sequence shown here is derived from an EMBL/GenBank/DDBJ whole genome shotgun (WGS) entry which is preliminary data.</text>
</comment>
<dbReference type="EMBL" id="DAKRPA010000017">
    <property type="protein sequence ID" value="DBA03622.1"/>
    <property type="molecule type" value="Genomic_DNA"/>
</dbReference>
<name>A0AAV2ZA33_9STRA</name>
<reference evidence="2" key="2">
    <citation type="journal article" date="2023" name="Microbiol Resour">
        <title>Decontamination and Annotation of the Draft Genome Sequence of the Oomycete Lagenidium giganteum ARSEF 373.</title>
        <authorList>
            <person name="Morgan W.R."/>
            <person name="Tartar A."/>
        </authorList>
    </citation>
    <scope>NUCLEOTIDE SEQUENCE</scope>
    <source>
        <strain evidence="2">ARSEF 373</strain>
    </source>
</reference>
<accession>A0AAV2ZA33</accession>
<dbReference type="AlphaFoldDB" id="A0AAV2ZA33"/>
<dbReference type="InterPro" id="IPR001683">
    <property type="entry name" value="PX_dom"/>
</dbReference>